<dbReference type="EMBL" id="JARHTQ010000018">
    <property type="protein sequence ID" value="MDF2258877.1"/>
    <property type="molecule type" value="Genomic_DNA"/>
</dbReference>
<gene>
    <name evidence="2" type="ORF">P2L57_25115</name>
</gene>
<feature type="region of interest" description="Disordered" evidence="1">
    <location>
        <begin position="1"/>
        <end position="20"/>
    </location>
</feature>
<evidence type="ECO:0000313" key="3">
    <source>
        <dbReference type="Proteomes" id="UP001220022"/>
    </source>
</evidence>
<keyword evidence="3" id="KW-1185">Reference proteome</keyword>
<protein>
    <submittedName>
        <fullName evidence="2">Uncharacterized protein</fullName>
    </submittedName>
</protein>
<reference evidence="2 3" key="1">
    <citation type="submission" date="2023-03" db="EMBL/GenBank/DDBJ databases">
        <title>Draft genome sequence of type strain Streptomyces ferralitis JCM 14344.</title>
        <authorList>
            <person name="Klaysubun C."/>
            <person name="Duangmal K."/>
        </authorList>
    </citation>
    <scope>NUCLEOTIDE SEQUENCE [LARGE SCALE GENOMIC DNA]</scope>
    <source>
        <strain evidence="2 3">JCM 14344</strain>
    </source>
</reference>
<dbReference type="RefSeq" id="WP_275818322.1">
    <property type="nucleotide sequence ID" value="NZ_BAAANM010000014.1"/>
</dbReference>
<sequence>MTRTHESPVTRWAESTATDDSGFRTADATVAVPALGATEVKVVTPREVPTAWWIGHHVVGERQPGVSAGRGLSVQELLSHLR</sequence>
<proteinExistence type="predicted"/>
<dbReference type="Proteomes" id="UP001220022">
    <property type="component" value="Unassembled WGS sequence"/>
</dbReference>
<evidence type="ECO:0000256" key="1">
    <source>
        <dbReference type="SAM" id="MobiDB-lite"/>
    </source>
</evidence>
<evidence type="ECO:0000313" key="2">
    <source>
        <dbReference type="EMBL" id="MDF2258877.1"/>
    </source>
</evidence>
<accession>A0ABT5Z4Y2</accession>
<name>A0ABT5Z4Y2_9ACTN</name>
<comment type="caution">
    <text evidence="2">The sequence shown here is derived from an EMBL/GenBank/DDBJ whole genome shotgun (WGS) entry which is preliminary data.</text>
</comment>
<organism evidence="2 3">
    <name type="scientific">Streptantibioticus ferralitis</name>
    <dbReference type="NCBI Taxonomy" id="236510"/>
    <lineage>
        <taxon>Bacteria</taxon>
        <taxon>Bacillati</taxon>
        <taxon>Actinomycetota</taxon>
        <taxon>Actinomycetes</taxon>
        <taxon>Kitasatosporales</taxon>
        <taxon>Streptomycetaceae</taxon>
        <taxon>Streptantibioticus</taxon>
    </lineage>
</organism>